<comment type="similarity">
    <text evidence="1">Belongs to the RutC family.</text>
</comment>
<dbReference type="AlphaFoldDB" id="A0A369LAM2"/>
<dbReference type="STRING" id="1034345.GCA_000236865_00976"/>
<dbReference type="FunFam" id="3.30.1330.40:FF:000001">
    <property type="entry name" value="L-PSP family endoribonuclease"/>
    <property type="match status" value="1"/>
</dbReference>
<evidence type="ECO:0000256" key="1">
    <source>
        <dbReference type="ARBA" id="ARBA00010552"/>
    </source>
</evidence>
<name>A0A369LAM2_9ACTN</name>
<dbReference type="GO" id="GO:0005829">
    <property type="term" value="C:cytosol"/>
    <property type="evidence" value="ECO:0007669"/>
    <property type="project" value="TreeGrafter"/>
</dbReference>
<dbReference type="EMBL" id="PPTP01000002">
    <property type="protein sequence ID" value="RDB56683.1"/>
    <property type="molecule type" value="Genomic_DNA"/>
</dbReference>
<proteinExistence type="inferred from homology"/>
<reference evidence="2 3" key="1">
    <citation type="journal article" date="2018" name="Elife">
        <title>Discovery and characterization of a prevalent human gut bacterial enzyme sufficient for the inactivation of a family of plant toxins.</title>
        <authorList>
            <person name="Koppel N."/>
            <person name="Bisanz J.E."/>
            <person name="Pandelia M.E."/>
            <person name="Turnbaugh P.J."/>
            <person name="Balskus E.P."/>
        </authorList>
    </citation>
    <scope>NUCLEOTIDE SEQUENCE [LARGE SCALE GENOMIC DNA]</scope>
    <source>
        <strain evidence="3">anaerobia AP69FAA</strain>
    </source>
</reference>
<gene>
    <name evidence="2" type="ORF">C1880_02655</name>
</gene>
<accession>A0A369LAM2</accession>
<organism evidence="2 3">
    <name type="scientific">Senegalimassilia anaerobia</name>
    <dbReference type="NCBI Taxonomy" id="1473216"/>
    <lineage>
        <taxon>Bacteria</taxon>
        <taxon>Bacillati</taxon>
        <taxon>Actinomycetota</taxon>
        <taxon>Coriobacteriia</taxon>
        <taxon>Coriobacteriales</taxon>
        <taxon>Coriobacteriaceae</taxon>
        <taxon>Senegalimassilia</taxon>
    </lineage>
</organism>
<dbReference type="Pfam" id="PF01042">
    <property type="entry name" value="Ribonuc_L-PSP"/>
    <property type="match status" value="1"/>
</dbReference>
<keyword evidence="3" id="KW-1185">Reference proteome</keyword>
<dbReference type="SUPFAM" id="SSF55298">
    <property type="entry name" value="YjgF-like"/>
    <property type="match status" value="1"/>
</dbReference>
<dbReference type="PANTHER" id="PTHR11803:SF39">
    <property type="entry name" value="2-IMINOBUTANOATE_2-IMINOPROPANOATE DEAMINASE"/>
    <property type="match status" value="1"/>
</dbReference>
<dbReference type="PANTHER" id="PTHR11803">
    <property type="entry name" value="2-IMINOBUTANOATE/2-IMINOPROPANOATE DEAMINASE RIDA"/>
    <property type="match status" value="1"/>
</dbReference>
<dbReference type="Proteomes" id="UP000253792">
    <property type="component" value="Unassembled WGS sequence"/>
</dbReference>
<dbReference type="Gene3D" id="3.30.1330.40">
    <property type="entry name" value="RutC-like"/>
    <property type="match status" value="1"/>
</dbReference>
<dbReference type="NCBIfam" id="TIGR00004">
    <property type="entry name" value="Rid family detoxifying hydrolase"/>
    <property type="match status" value="1"/>
</dbReference>
<dbReference type="OrthoDB" id="8684161at2"/>
<dbReference type="GeneID" id="82935218"/>
<evidence type="ECO:0000313" key="3">
    <source>
        <dbReference type="Proteomes" id="UP000253792"/>
    </source>
</evidence>
<protein>
    <submittedName>
        <fullName evidence="2">RidA family protein</fullName>
    </submittedName>
</protein>
<dbReference type="GO" id="GO:0019239">
    <property type="term" value="F:deaminase activity"/>
    <property type="evidence" value="ECO:0007669"/>
    <property type="project" value="TreeGrafter"/>
</dbReference>
<evidence type="ECO:0000313" key="2">
    <source>
        <dbReference type="EMBL" id="RDB56683.1"/>
    </source>
</evidence>
<dbReference type="CDD" id="cd00448">
    <property type="entry name" value="YjgF_YER057c_UK114_family"/>
    <property type="match status" value="1"/>
</dbReference>
<dbReference type="InterPro" id="IPR035959">
    <property type="entry name" value="RutC-like_sf"/>
</dbReference>
<dbReference type="RefSeq" id="WP_042432748.1">
    <property type="nucleotide sequence ID" value="NZ_CABKQR010000002.1"/>
</dbReference>
<comment type="caution">
    <text evidence="2">The sequence shown here is derived from an EMBL/GenBank/DDBJ whole genome shotgun (WGS) entry which is preliminary data.</text>
</comment>
<dbReference type="InterPro" id="IPR006056">
    <property type="entry name" value="RidA"/>
</dbReference>
<dbReference type="InterPro" id="IPR006175">
    <property type="entry name" value="YjgF/YER057c/UK114"/>
</dbReference>
<sequence>MKVIATPNAPAAIGPYVQGRVCGNLLFASGQIALSPETGELVGTTIEEQTAQVMKNVAAILAEAGTDFDHVLKATCFLDDIDDFAAFNAEYAKSFGDARPARSAVGVAKLPKGALVEVEVIAEV</sequence>